<sequence length="149" mass="16287">MSPSASKLKNWVVVMNEVIKDGNMQDAAHLNEAVDEVPVGIGGGDVLDGVIVNQDDANGVFQHRDPKYLHFRVQLFPSSIGFYVILFQWCYFGIDGLRKSCTRGHGHGLDSGGGDAAENHQLNLRIPAKMTADSGENDRWFNTSATGVR</sequence>
<dbReference type="EMBL" id="CAADGH010000037">
    <property type="protein sequence ID" value="VFK75962.1"/>
    <property type="molecule type" value="Genomic_DNA"/>
</dbReference>
<gene>
    <name evidence="3" type="ORF">BECKMB1821H_GA0114242_103715</name>
    <name evidence="2" type="ORF">BECKMB1821I_GA0114274_103415</name>
</gene>
<evidence type="ECO:0000313" key="3">
    <source>
        <dbReference type="EMBL" id="VFK75962.1"/>
    </source>
</evidence>
<keyword evidence="1" id="KW-0812">Transmembrane</keyword>
<keyword evidence="1" id="KW-1133">Transmembrane helix</keyword>
<keyword evidence="1" id="KW-0472">Membrane</keyword>
<accession>A0A450XTB9</accession>
<protein>
    <submittedName>
        <fullName evidence="2">Uncharacterized protein</fullName>
    </submittedName>
</protein>
<organism evidence="2">
    <name type="scientific">Candidatus Kentrum sp. MB</name>
    <dbReference type="NCBI Taxonomy" id="2138164"/>
    <lineage>
        <taxon>Bacteria</taxon>
        <taxon>Pseudomonadati</taxon>
        <taxon>Pseudomonadota</taxon>
        <taxon>Gammaproteobacteria</taxon>
        <taxon>Candidatus Kentrum</taxon>
    </lineage>
</organism>
<evidence type="ECO:0000313" key="2">
    <source>
        <dbReference type="EMBL" id="VFK32526.1"/>
    </source>
</evidence>
<reference evidence="2" key="1">
    <citation type="submission" date="2019-02" db="EMBL/GenBank/DDBJ databases">
        <authorList>
            <person name="Gruber-Vodicka R. H."/>
            <person name="Seah K. B. B."/>
        </authorList>
    </citation>
    <scope>NUCLEOTIDE SEQUENCE</scope>
    <source>
        <strain evidence="3">BECK_BZ198</strain>
        <strain evidence="2">BECK_BZ199</strain>
    </source>
</reference>
<feature type="transmembrane region" description="Helical" evidence="1">
    <location>
        <begin position="75"/>
        <end position="94"/>
    </location>
</feature>
<proteinExistence type="predicted"/>
<evidence type="ECO:0000256" key="1">
    <source>
        <dbReference type="SAM" id="Phobius"/>
    </source>
</evidence>
<dbReference type="EMBL" id="CAADFQ010000034">
    <property type="protein sequence ID" value="VFK32526.1"/>
    <property type="molecule type" value="Genomic_DNA"/>
</dbReference>
<dbReference type="AlphaFoldDB" id="A0A450XTB9"/>
<name>A0A450XTB9_9GAMM</name>